<sequence>MVVTLILLAFGLGQARYPTFSTELFRPIPDGSAKISVNQYPGVTHPFYPPKHKKHPPPEYHSVKMSAN</sequence>
<gene>
    <name evidence="3" type="ORF">CARUB_v10019304mg</name>
</gene>
<keyword evidence="2" id="KW-0732">Signal</keyword>
<feature type="region of interest" description="Disordered" evidence="1">
    <location>
        <begin position="46"/>
        <end position="68"/>
    </location>
</feature>
<accession>R0FSU0</accession>
<name>R0FSU0_9BRAS</name>
<evidence type="ECO:0008006" key="5">
    <source>
        <dbReference type="Google" id="ProtNLM"/>
    </source>
</evidence>
<evidence type="ECO:0000313" key="3">
    <source>
        <dbReference type="EMBL" id="EOA25922.1"/>
    </source>
</evidence>
<dbReference type="EMBL" id="KB870809">
    <property type="protein sequence ID" value="EOA25922.1"/>
    <property type="molecule type" value="Genomic_DNA"/>
</dbReference>
<organism evidence="3 4">
    <name type="scientific">Capsella rubella</name>
    <dbReference type="NCBI Taxonomy" id="81985"/>
    <lineage>
        <taxon>Eukaryota</taxon>
        <taxon>Viridiplantae</taxon>
        <taxon>Streptophyta</taxon>
        <taxon>Embryophyta</taxon>
        <taxon>Tracheophyta</taxon>
        <taxon>Spermatophyta</taxon>
        <taxon>Magnoliopsida</taxon>
        <taxon>eudicotyledons</taxon>
        <taxon>Gunneridae</taxon>
        <taxon>Pentapetalae</taxon>
        <taxon>rosids</taxon>
        <taxon>malvids</taxon>
        <taxon>Brassicales</taxon>
        <taxon>Brassicaceae</taxon>
        <taxon>Camelineae</taxon>
        <taxon>Capsella</taxon>
    </lineage>
</organism>
<dbReference type="OrthoDB" id="10581560at2759"/>
<reference evidence="4" key="1">
    <citation type="journal article" date="2013" name="Nat. Genet.">
        <title>The Capsella rubella genome and the genomic consequences of rapid mating system evolution.</title>
        <authorList>
            <person name="Slotte T."/>
            <person name="Hazzouri K.M."/>
            <person name="Agren J.A."/>
            <person name="Koenig D."/>
            <person name="Maumus F."/>
            <person name="Guo Y.L."/>
            <person name="Steige K."/>
            <person name="Platts A.E."/>
            <person name="Escobar J.S."/>
            <person name="Newman L.K."/>
            <person name="Wang W."/>
            <person name="Mandakova T."/>
            <person name="Vello E."/>
            <person name="Smith L.M."/>
            <person name="Henz S.R."/>
            <person name="Steffen J."/>
            <person name="Takuno S."/>
            <person name="Brandvain Y."/>
            <person name="Coop G."/>
            <person name="Andolfatto P."/>
            <person name="Hu T.T."/>
            <person name="Blanchette M."/>
            <person name="Clark R.M."/>
            <person name="Quesneville H."/>
            <person name="Nordborg M."/>
            <person name="Gaut B.S."/>
            <person name="Lysak M.A."/>
            <person name="Jenkins J."/>
            <person name="Grimwood J."/>
            <person name="Chapman J."/>
            <person name="Prochnik S."/>
            <person name="Shu S."/>
            <person name="Rokhsar D."/>
            <person name="Schmutz J."/>
            <person name="Weigel D."/>
            <person name="Wright S.I."/>
        </authorList>
    </citation>
    <scope>NUCLEOTIDE SEQUENCE [LARGE SCALE GENOMIC DNA]</scope>
    <source>
        <strain evidence="4">cv. Monte Gargano</strain>
    </source>
</reference>
<dbReference type="KEGG" id="crb:17884890"/>
<evidence type="ECO:0000256" key="2">
    <source>
        <dbReference type="SAM" id="SignalP"/>
    </source>
</evidence>
<feature type="signal peptide" evidence="2">
    <location>
        <begin position="1"/>
        <end position="15"/>
    </location>
</feature>
<dbReference type="Proteomes" id="UP000029121">
    <property type="component" value="Unassembled WGS sequence"/>
</dbReference>
<proteinExistence type="predicted"/>
<protein>
    <recommendedName>
        <fullName evidence="5">Secreted protein</fullName>
    </recommendedName>
</protein>
<keyword evidence="4" id="KW-1185">Reference proteome</keyword>
<evidence type="ECO:0000313" key="4">
    <source>
        <dbReference type="Proteomes" id="UP000029121"/>
    </source>
</evidence>
<dbReference type="AlphaFoldDB" id="R0FSU0"/>
<feature type="chain" id="PRO_5012610236" description="Secreted protein" evidence="2">
    <location>
        <begin position="16"/>
        <end position="68"/>
    </location>
</feature>
<evidence type="ECO:0000256" key="1">
    <source>
        <dbReference type="SAM" id="MobiDB-lite"/>
    </source>
</evidence>